<dbReference type="EMBL" id="CM039426">
    <property type="protein sequence ID" value="KAI4357144.1"/>
    <property type="molecule type" value="Genomic_DNA"/>
</dbReference>
<name>A0ACB9Q9X7_BAUVA</name>
<accession>A0ACB9Q9X7</accession>
<keyword evidence="2" id="KW-1185">Reference proteome</keyword>
<comment type="caution">
    <text evidence="1">The sequence shown here is derived from an EMBL/GenBank/DDBJ whole genome shotgun (WGS) entry which is preliminary data.</text>
</comment>
<proteinExistence type="predicted"/>
<dbReference type="Proteomes" id="UP000828941">
    <property type="component" value="Chromosome 1"/>
</dbReference>
<sequence>MDTMLCIKESGSPDLKAFGEGKQIANKGPSHITRGQLVFLFPSLISIPPVHFFKRGRKTEKHGYCVVHKEVWVSRSEGFW</sequence>
<evidence type="ECO:0000313" key="2">
    <source>
        <dbReference type="Proteomes" id="UP000828941"/>
    </source>
</evidence>
<reference evidence="1 2" key="1">
    <citation type="journal article" date="2022" name="DNA Res.">
        <title>Chromosomal-level genome assembly of the orchid tree Bauhinia variegata (Leguminosae; Cercidoideae) supports the allotetraploid origin hypothesis of Bauhinia.</title>
        <authorList>
            <person name="Zhong Y."/>
            <person name="Chen Y."/>
            <person name="Zheng D."/>
            <person name="Pang J."/>
            <person name="Liu Y."/>
            <person name="Luo S."/>
            <person name="Meng S."/>
            <person name="Qian L."/>
            <person name="Wei D."/>
            <person name="Dai S."/>
            <person name="Zhou R."/>
        </authorList>
    </citation>
    <scope>NUCLEOTIDE SEQUENCE [LARGE SCALE GENOMIC DNA]</scope>
    <source>
        <strain evidence="1">BV-YZ2020</strain>
    </source>
</reference>
<protein>
    <submittedName>
        <fullName evidence="1">Uncharacterized protein</fullName>
    </submittedName>
</protein>
<evidence type="ECO:0000313" key="1">
    <source>
        <dbReference type="EMBL" id="KAI4357144.1"/>
    </source>
</evidence>
<organism evidence="1 2">
    <name type="scientific">Bauhinia variegata</name>
    <name type="common">Purple orchid tree</name>
    <name type="synonym">Phanera variegata</name>
    <dbReference type="NCBI Taxonomy" id="167791"/>
    <lineage>
        <taxon>Eukaryota</taxon>
        <taxon>Viridiplantae</taxon>
        <taxon>Streptophyta</taxon>
        <taxon>Embryophyta</taxon>
        <taxon>Tracheophyta</taxon>
        <taxon>Spermatophyta</taxon>
        <taxon>Magnoliopsida</taxon>
        <taxon>eudicotyledons</taxon>
        <taxon>Gunneridae</taxon>
        <taxon>Pentapetalae</taxon>
        <taxon>rosids</taxon>
        <taxon>fabids</taxon>
        <taxon>Fabales</taxon>
        <taxon>Fabaceae</taxon>
        <taxon>Cercidoideae</taxon>
        <taxon>Cercideae</taxon>
        <taxon>Bauhiniinae</taxon>
        <taxon>Bauhinia</taxon>
    </lineage>
</organism>
<gene>
    <name evidence="1" type="ORF">L6164_001111</name>
</gene>